<accession>F8NTY8</accession>
<dbReference type="Pfam" id="PF11571">
    <property type="entry name" value="Med27"/>
    <property type="match status" value="1"/>
</dbReference>
<sequence length="215" mass="23348">MDYIRTFNGGGSGSLCKLHIWERTGAPPSQRQATPIGAVVLRFTIYDVLTTYISLAPSCEGDSTFVVESVTAFGPREKKLPHMQSDYLAFQSLSQQLAKMVQSDPKVSIQALVDLLCSYQGLFVDRCSTCERVLSAEGHVPPVGRIWVSDRGGGVGIENSTDDNSEGNGSTRGGTGSEITIEGASRNEDTGHGRTRWKKKIGGRWDPRHVTCMHG</sequence>
<dbReference type="GeneID" id="18811218"/>
<dbReference type="KEGG" id="sla:SERLADRAFT_386532"/>
<evidence type="ECO:0000256" key="2">
    <source>
        <dbReference type="ARBA" id="ARBA00008048"/>
    </source>
</evidence>
<dbReference type="AlphaFoldDB" id="F8NTY8"/>
<protein>
    <submittedName>
        <fullName evidence="7">Uncharacterized protein</fullName>
    </submittedName>
</protein>
<keyword evidence="5" id="KW-0539">Nucleus</keyword>
<dbReference type="OrthoDB" id="10261040at2759"/>
<dbReference type="GO" id="GO:0016592">
    <property type="term" value="C:mediator complex"/>
    <property type="evidence" value="ECO:0007669"/>
    <property type="project" value="InterPro"/>
</dbReference>
<proteinExistence type="inferred from homology"/>
<evidence type="ECO:0000256" key="5">
    <source>
        <dbReference type="ARBA" id="ARBA00023242"/>
    </source>
</evidence>
<name>F8NTY8_SERL9</name>
<dbReference type="EMBL" id="GL945433">
    <property type="protein sequence ID" value="EGO25115.1"/>
    <property type="molecule type" value="Genomic_DNA"/>
</dbReference>
<comment type="subcellular location">
    <subcellularLocation>
        <location evidence="1">Nucleus</location>
    </subcellularLocation>
</comment>
<reference evidence="7" key="1">
    <citation type="submission" date="2011-04" db="EMBL/GenBank/DDBJ databases">
        <title>Evolution of plant cell wall degrading machinery underlies the functional diversity of forest fungi.</title>
        <authorList>
            <consortium name="US DOE Joint Genome Institute (JGI-PGF)"/>
            <person name="Eastwood D.C."/>
            <person name="Floudas D."/>
            <person name="Binder M."/>
            <person name="Majcherczyk A."/>
            <person name="Schneider P."/>
            <person name="Aerts A."/>
            <person name="Asiegbu F.O."/>
            <person name="Baker S.E."/>
            <person name="Barry K."/>
            <person name="Bendiksby M."/>
            <person name="Blumentritt M."/>
            <person name="Coutinho P.M."/>
            <person name="Cullen D."/>
            <person name="Cullen D."/>
            <person name="Gathman A."/>
            <person name="Goodell B."/>
            <person name="Henrissat B."/>
            <person name="Ihrmark K."/>
            <person name="Kauserud H."/>
            <person name="Kohler A."/>
            <person name="LaButti K."/>
            <person name="Lapidus A."/>
            <person name="Lavin J.L."/>
            <person name="Lee Y.-H."/>
            <person name="Lindquist E."/>
            <person name="Lilly W."/>
            <person name="Lucas S."/>
            <person name="Morin E."/>
            <person name="Murat C."/>
            <person name="Oguiza J.A."/>
            <person name="Park J."/>
            <person name="Pisabarro A.G."/>
            <person name="Riley R."/>
            <person name="Rosling A."/>
            <person name="Salamov A."/>
            <person name="Schmidt O."/>
            <person name="Schmutz J."/>
            <person name="Skrede I."/>
            <person name="Stenlid J."/>
            <person name="Wiebenga A."/>
            <person name="Xie X."/>
            <person name="Kues U."/>
            <person name="Hibbett D.S."/>
            <person name="Hoffmeister D."/>
            <person name="Hogberg N."/>
            <person name="Martin F."/>
            <person name="Grigoriev I.V."/>
            <person name="Watkinson S.C."/>
        </authorList>
    </citation>
    <scope>NUCLEOTIDE SEQUENCE</scope>
    <source>
        <strain evidence="7">S7.9</strain>
    </source>
</reference>
<comment type="similarity">
    <text evidence="2">Belongs to the Mediator complex subunit 27 family.</text>
</comment>
<dbReference type="InterPro" id="IPR021627">
    <property type="entry name" value="Mediator_Med27"/>
</dbReference>
<evidence type="ECO:0000256" key="3">
    <source>
        <dbReference type="ARBA" id="ARBA00023015"/>
    </source>
</evidence>
<keyword evidence="4" id="KW-0804">Transcription</keyword>
<evidence type="ECO:0000256" key="4">
    <source>
        <dbReference type="ARBA" id="ARBA00023163"/>
    </source>
</evidence>
<evidence type="ECO:0000256" key="6">
    <source>
        <dbReference type="SAM" id="MobiDB-lite"/>
    </source>
</evidence>
<dbReference type="HOGENOM" id="CLU_073373_0_0_1"/>
<organism>
    <name type="scientific">Serpula lacrymans var. lacrymans (strain S7.9)</name>
    <name type="common">Dry rot fungus</name>
    <dbReference type="NCBI Taxonomy" id="578457"/>
    <lineage>
        <taxon>Eukaryota</taxon>
        <taxon>Fungi</taxon>
        <taxon>Dikarya</taxon>
        <taxon>Basidiomycota</taxon>
        <taxon>Agaricomycotina</taxon>
        <taxon>Agaricomycetes</taxon>
        <taxon>Agaricomycetidae</taxon>
        <taxon>Boletales</taxon>
        <taxon>Coniophorineae</taxon>
        <taxon>Serpulaceae</taxon>
        <taxon>Serpula</taxon>
    </lineage>
</organism>
<evidence type="ECO:0000313" key="7">
    <source>
        <dbReference type="EMBL" id="EGO25115.1"/>
    </source>
</evidence>
<keyword evidence="3" id="KW-0805">Transcription regulation</keyword>
<feature type="region of interest" description="Disordered" evidence="6">
    <location>
        <begin position="154"/>
        <end position="199"/>
    </location>
</feature>
<dbReference type="Proteomes" id="UP000008064">
    <property type="component" value="Unassembled WGS sequence"/>
</dbReference>
<dbReference type="RefSeq" id="XP_007317237.1">
    <property type="nucleotide sequence ID" value="XM_007317175.1"/>
</dbReference>
<gene>
    <name evidence="7" type="ORF">SERLADRAFT_386532</name>
</gene>
<evidence type="ECO:0000256" key="1">
    <source>
        <dbReference type="ARBA" id="ARBA00004123"/>
    </source>
</evidence>